<comment type="caution">
    <text evidence="1">The sequence shown here is derived from an EMBL/GenBank/DDBJ whole genome shotgun (WGS) entry which is preliminary data.</text>
</comment>
<dbReference type="RefSeq" id="WP_194561922.1">
    <property type="nucleotide sequence ID" value="NZ_JADKPV010000001.1"/>
</dbReference>
<evidence type="ECO:0000313" key="2">
    <source>
        <dbReference type="Proteomes" id="UP000622653"/>
    </source>
</evidence>
<keyword evidence="2" id="KW-1185">Reference proteome</keyword>
<sequence length="366" mass="41874">MTERMTRWIRKELPSDIVEKVEGNIVTYEQDGEEIAYMESECGQFQRYICYANPFSGPSLSKSELYAKGEAILRDVFHEVWPAHYELSRSAIGDEHMVTVTPIDEQTGKPLVRYEWSVGLYETGTISHVIAPSGTYSFETIDYTYSVEEVKERYLQALSLPLRYARFEGDEQYVGGDGTYHLIYDALEGMPFVEPDGTFNESYTYVTEDTSISVDDWAQWADRAEALLHELIGLIELRTVSVTEGEERDEIRVTVERLVDGYRVGERSTLDFHRERAVMIRCVLDHGLYANITPQPIRLTREEAREIVSAHTTFGYSPEVYNDEDDKHTIFVRGISEQFPASHGAIHAVEAATGNPWLVDTSWMNE</sequence>
<organism evidence="1 2">
    <name type="scientific">Savagea serpentis</name>
    <dbReference type="NCBI Taxonomy" id="2785297"/>
    <lineage>
        <taxon>Bacteria</taxon>
        <taxon>Bacillati</taxon>
        <taxon>Bacillota</taxon>
        <taxon>Bacilli</taxon>
        <taxon>Bacillales</taxon>
        <taxon>Caryophanaceae</taxon>
        <taxon>Savagea</taxon>
    </lineage>
</organism>
<proteinExistence type="predicted"/>
<dbReference type="Proteomes" id="UP000622653">
    <property type="component" value="Unassembled WGS sequence"/>
</dbReference>
<reference evidence="1" key="1">
    <citation type="submission" date="2020-11" db="EMBL/GenBank/DDBJ databases">
        <title>Multidrug resistant novel bacterium Savagea serpentis sp. nov., isolated from the scats of a vine snake (Ahaetulla nasuta).</title>
        <authorList>
            <person name="Venkata Ramana V."/>
            <person name="Vikas Patil S."/>
            <person name="Yogita Lugani V."/>
        </authorList>
    </citation>
    <scope>NUCLEOTIDE SEQUENCE</scope>
    <source>
        <strain evidence="1">SN6</strain>
    </source>
</reference>
<accession>A0A8J7GKE4</accession>
<evidence type="ECO:0000313" key="1">
    <source>
        <dbReference type="EMBL" id="MBF4500483.1"/>
    </source>
</evidence>
<protein>
    <submittedName>
        <fullName evidence="1">Uncharacterized protein</fullName>
    </submittedName>
</protein>
<dbReference type="EMBL" id="JADKPV010000001">
    <property type="protein sequence ID" value="MBF4500483.1"/>
    <property type="molecule type" value="Genomic_DNA"/>
</dbReference>
<dbReference type="AlphaFoldDB" id="A0A8J7GKE4"/>
<gene>
    <name evidence="1" type="ORF">IRY55_03820</name>
</gene>
<name>A0A8J7GKE4_9BACL</name>